<evidence type="ECO:0000256" key="6">
    <source>
        <dbReference type="ARBA" id="ARBA00037909"/>
    </source>
</evidence>
<dbReference type="GO" id="GO:0045544">
    <property type="term" value="F:gibberellin 20-oxidase activity"/>
    <property type="evidence" value="ECO:0007669"/>
    <property type="project" value="UniProtKB-ARBA"/>
</dbReference>
<comment type="pathway">
    <text evidence="2">Hormone biosynthesis.</text>
</comment>
<comment type="cofactor">
    <cofactor evidence="1">
        <name>L-ascorbate</name>
        <dbReference type="ChEBI" id="CHEBI:38290"/>
    </cofactor>
</comment>
<evidence type="ECO:0000256" key="9">
    <source>
        <dbReference type="RuleBase" id="RU003682"/>
    </source>
</evidence>
<dbReference type="InterPro" id="IPR026992">
    <property type="entry name" value="DIOX_N"/>
</dbReference>
<dbReference type="GO" id="GO:0046872">
    <property type="term" value="F:metal ion binding"/>
    <property type="evidence" value="ECO:0007669"/>
    <property type="project" value="UniProtKB-KW"/>
</dbReference>
<evidence type="ECO:0000256" key="2">
    <source>
        <dbReference type="ARBA" id="ARBA00004972"/>
    </source>
</evidence>
<evidence type="ECO:0000256" key="3">
    <source>
        <dbReference type="ARBA" id="ARBA00022723"/>
    </source>
</evidence>
<evidence type="ECO:0000259" key="10">
    <source>
        <dbReference type="PROSITE" id="PS51471"/>
    </source>
</evidence>
<dbReference type="Pfam" id="PF03171">
    <property type="entry name" value="2OG-FeII_Oxy"/>
    <property type="match status" value="1"/>
</dbReference>
<dbReference type="InterPro" id="IPR044861">
    <property type="entry name" value="IPNS-like_FE2OG_OXY"/>
</dbReference>
<dbReference type="Gene3D" id="2.60.120.330">
    <property type="entry name" value="B-lactam Antibiotic, Isopenicillin N Synthase, Chain"/>
    <property type="match status" value="1"/>
</dbReference>
<dbReference type="Proteomes" id="UP000504621">
    <property type="component" value="Unplaced"/>
</dbReference>
<evidence type="ECO:0000256" key="4">
    <source>
        <dbReference type="ARBA" id="ARBA00023002"/>
    </source>
</evidence>
<keyword evidence="4 9" id="KW-0560">Oxidoreductase</keyword>
<dbReference type="PRINTS" id="PR00682">
    <property type="entry name" value="IPNSYNTHASE"/>
</dbReference>
<dbReference type="InterPro" id="IPR005123">
    <property type="entry name" value="Oxoglu/Fe-dep_dioxygenase_dom"/>
</dbReference>
<dbReference type="GeneID" id="110409144"/>
<feature type="domain" description="Fe2OG dioxygenase" evidence="10">
    <location>
        <begin position="260"/>
        <end position="360"/>
    </location>
</feature>
<keyword evidence="11" id="KW-1185">Reference proteome</keyword>
<dbReference type="Pfam" id="PF14226">
    <property type="entry name" value="DIOX_N"/>
    <property type="match status" value="1"/>
</dbReference>
<dbReference type="PROSITE" id="PS51471">
    <property type="entry name" value="FE2OG_OXY"/>
    <property type="match status" value="1"/>
</dbReference>
<organism evidence="11 12">
    <name type="scientific">Herrania umbratica</name>
    <dbReference type="NCBI Taxonomy" id="108875"/>
    <lineage>
        <taxon>Eukaryota</taxon>
        <taxon>Viridiplantae</taxon>
        <taxon>Streptophyta</taxon>
        <taxon>Embryophyta</taxon>
        <taxon>Tracheophyta</taxon>
        <taxon>Spermatophyta</taxon>
        <taxon>Magnoliopsida</taxon>
        <taxon>eudicotyledons</taxon>
        <taxon>Gunneridae</taxon>
        <taxon>Pentapetalae</taxon>
        <taxon>rosids</taxon>
        <taxon>malvids</taxon>
        <taxon>Malvales</taxon>
        <taxon>Malvaceae</taxon>
        <taxon>Byttnerioideae</taxon>
        <taxon>Herrania</taxon>
    </lineage>
</organism>
<evidence type="ECO:0000313" key="12">
    <source>
        <dbReference type="RefSeq" id="XP_021274074.1"/>
    </source>
</evidence>
<accession>A0A6J0ZIP9</accession>
<proteinExistence type="inferred from homology"/>
<evidence type="ECO:0000256" key="7">
    <source>
        <dbReference type="ARBA" id="ARBA00043997"/>
    </source>
</evidence>
<dbReference type="AlphaFoldDB" id="A0A6J0ZIP9"/>
<dbReference type="RefSeq" id="XP_021274074.1">
    <property type="nucleotide sequence ID" value="XM_021418399.1"/>
</dbReference>
<gene>
    <name evidence="12" type="primary">LOC110409144</name>
</gene>
<dbReference type="PANTHER" id="PTHR47990">
    <property type="entry name" value="2-OXOGLUTARATE (2OG) AND FE(II)-DEPENDENT OXYGENASE SUPERFAMILY PROTEIN-RELATED"/>
    <property type="match status" value="1"/>
</dbReference>
<evidence type="ECO:0000313" key="11">
    <source>
        <dbReference type="Proteomes" id="UP000504621"/>
    </source>
</evidence>
<dbReference type="OrthoDB" id="288590at2759"/>
<sequence length="419" mass="47844">MCMRMLCSCSLVLTFSLPWCSLRQLCLILATLIFYEMSLSLLMDSSSSTLLLRPSIEPRAEDNNGVLFDPSKLQKQANIPTEFVWPHVDLVHTHEELNEPLIDLEGFIKGDDEATAHAVDLVRSACLNHGFFQVTNHGVDAALIQAAYEEIDPVFKMPLNKKLSFQRKPGDVSGFSAAHADRFSSKLPWKETFSFGYHGNNSEPVVVDYFRSALGEDFEHTGWIYQKYCEKMRELSLVIFELLAVSLGVDRMHYRKFFEDGNSIMRCNYYPPCNNSGLTLGTGPHCDPTSLTILHQDQVGGLEVFTNNKWQTVRPRPDALVINIGDTFMALCNGRYKSCLHRAVVNREKARRSLVYFVCPKEDKVVRPPQDLVCRDGPRQYPDFTWSDLLEFTQKHYRADVDTLQSFFPWLLSSRPSNF</sequence>
<evidence type="ECO:0000256" key="1">
    <source>
        <dbReference type="ARBA" id="ARBA00001961"/>
    </source>
</evidence>
<dbReference type="InterPro" id="IPR050231">
    <property type="entry name" value="Iron_ascorbate_oxido_reductase"/>
</dbReference>
<dbReference type="GO" id="GO:0009686">
    <property type="term" value="P:gibberellin biosynthetic process"/>
    <property type="evidence" value="ECO:0007669"/>
    <property type="project" value="UniProtKB-ARBA"/>
</dbReference>
<comment type="catalytic activity">
    <reaction evidence="8">
        <text>gibberellin A12 + 2 2-oxoglutarate + 3 O2 + H(+) = gibberellin A9 + 2 succinate + 3 CO2 + 2 H2O</text>
        <dbReference type="Rhea" id="RHEA:60772"/>
        <dbReference type="ChEBI" id="CHEBI:15377"/>
        <dbReference type="ChEBI" id="CHEBI:15378"/>
        <dbReference type="ChEBI" id="CHEBI:15379"/>
        <dbReference type="ChEBI" id="CHEBI:16526"/>
        <dbReference type="ChEBI" id="CHEBI:16810"/>
        <dbReference type="ChEBI" id="CHEBI:30031"/>
        <dbReference type="ChEBI" id="CHEBI:58627"/>
        <dbReference type="ChEBI" id="CHEBI:73255"/>
    </reaction>
    <physiologicalReaction direction="left-to-right" evidence="8">
        <dbReference type="Rhea" id="RHEA:60773"/>
    </physiologicalReaction>
</comment>
<reference evidence="12" key="1">
    <citation type="submission" date="2025-08" db="UniProtKB">
        <authorList>
            <consortium name="RefSeq"/>
        </authorList>
    </citation>
    <scope>IDENTIFICATION</scope>
    <source>
        <tissue evidence="12">Leaf</tissue>
    </source>
</reference>
<comment type="pathway">
    <text evidence="6">Plant hormone biosynthesis; gibberellin biosynthesis.</text>
</comment>
<protein>
    <submittedName>
        <fullName evidence="12">Gibberellin 20 oxidase 1-B-like</fullName>
    </submittedName>
</protein>
<name>A0A6J0ZIP9_9ROSI</name>
<dbReference type="FunFam" id="2.60.120.330:FF:000003">
    <property type="entry name" value="Gibberellin 20 oxidase 2"/>
    <property type="match status" value="1"/>
</dbReference>
<keyword evidence="3 9" id="KW-0479">Metal-binding</keyword>
<dbReference type="InterPro" id="IPR027443">
    <property type="entry name" value="IPNS-like_sf"/>
</dbReference>
<evidence type="ECO:0000256" key="5">
    <source>
        <dbReference type="ARBA" id="ARBA00023004"/>
    </source>
</evidence>
<evidence type="ECO:0000256" key="8">
    <source>
        <dbReference type="ARBA" id="ARBA00050508"/>
    </source>
</evidence>
<comment type="similarity">
    <text evidence="7">Belongs to the iron/ascorbate-dependent oxidoreductase family. GA20OX subfamily.</text>
</comment>
<keyword evidence="5 9" id="KW-0408">Iron</keyword>
<dbReference type="SUPFAM" id="SSF51197">
    <property type="entry name" value="Clavaminate synthase-like"/>
    <property type="match status" value="1"/>
</dbReference>